<feature type="compositionally biased region" description="Basic and acidic residues" evidence="1">
    <location>
        <begin position="342"/>
        <end position="356"/>
    </location>
</feature>
<organism evidence="2 3">
    <name type="scientific">Phytophthora fragariae</name>
    <dbReference type="NCBI Taxonomy" id="53985"/>
    <lineage>
        <taxon>Eukaryota</taxon>
        <taxon>Sar</taxon>
        <taxon>Stramenopiles</taxon>
        <taxon>Oomycota</taxon>
        <taxon>Peronosporomycetes</taxon>
        <taxon>Peronosporales</taxon>
        <taxon>Peronosporaceae</taxon>
        <taxon>Phytophthora</taxon>
    </lineage>
</organism>
<feature type="region of interest" description="Disordered" evidence="1">
    <location>
        <begin position="1"/>
        <end position="34"/>
    </location>
</feature>
<gene>
    <name evidence="2" type="ORF">PF008_g12239</name>
</gene>
<evidence type="ECO:0000256" key="1">
    <source>
        <dbReference type="SAM" id="MobiDB-lite"/>
    </source>
</evidence>
<proteinExistence type="predicted"/>
<comment type="caution">
    <text evidence="2">The sequence shown here is derived from an EMBL/GenBank/DDBJ whole genome shotgun (WGS) entry which is preliminary data.</text>
</comment>
<feature type="region of interest" description="Disordered" evidence="1">
    <location>
        <begin position="450"/>
        <end position="472"/>
    </location>
</feature>
<dbReference type="AlphaFoldDB" id="A0A6G0RNG5"/>
<evidence type="ECO:0000313" key="3">
    <source>
        <dbReference type="Proteomes" id="UP000486351"/>
    </source>
</evidence>
<feature type="compositionally biased region" description="Basic residues" evidence="1">
    <location>
        <begin position="212"/>
        <end position="221"/>
    </location>
</feature>
<protein>
    <submittedName>
        <fullName evidence="2">Uncharacterized protein</fullName>
    </submittedName>
</protein>
<feature type="region of interest" description="Disordered" evidence="1">
    <location>
        <begin position="180"/>
        <end position="290"/>
    </location>
</feature>
<accession>A0A6G0RNG5</accession>
<sequence>MWRADGSTMERAVRSPQSRHRKRRLLEATQHASPPSERLLVEGLAAQVAAGHNADDAETVNACVRVLRNAKNCVYMRALAARALGLLMLESRALADRLRLETEGLVDALLQVVGYCRRSKTQTADTRRVHVNCCLVISLLMQAPSQQRHLQLVVSLDSELLVLQPQPVERESANLLLTVASRPESGDTSRQLNDEAGAFVPGNVESVPDTKKKTKRKRRRQAGGGPPSPTRAARSTNQQSPPRPQRPKVAWTEGDGNLDDGPSALGPPGSSNVKRGVGQSAADSLAADVARRETPSRIFKMERYRVVTPVFPRQYMLDPPLSPLPLIQPTGGHRMSGGDLVSEQRDRESGTEDAKHTTAPQPHPASDTLLLPKHMLEIFRSRRMPIASPAYFQQHLRDGDGVNSKVKGERRLVPSRLQVTKWDQWNKEHQYDEDESERDAMTAVVTATKNRPLPGDTESMGEKAKYASESSPKRQIAATISLTDELEPMTPAFKRQRLREILSSPVEPNEHNVRQLRALAQRVNTSVMTSLGSEITRVRHQEHQTRQAMHSMILQERERLPLKFLFQLPGGAAYCRHRMRRAMALWILEFEDNQRRMALMQWKAIVEHARFLERGQEYHRQATKRRLKVAIDTAHSS</sequence>
<evidence type="ECO:0000313" key="2">
    <source>
        <dbReference type="EMBL" id="KAE9338053.1"/>
    </source>
</evidence>
<feature type="region of interest" description="Disordered" evidence="1">
    <location>
        <begin position="317"/>
        <end position="367"/>
    </location>
</feature>
<dbReference type="EMBL" id="QXFY01000680">
    <property type="protein sequence ID" value="KAE9338053.1"/>
    <property type="molecule type" value="Genomic_DNA"/>
</dbReference>
<dbReference type="Proteomes" id="UP000486351">
    <property type="component" value="Unassembled WGS sequence"/>
</dbReference>
<reference evidence="2 3" key="1">
    <citation type="submission" date="2018-09" db="EMBL/GenBank/DDBJ databases">
        <title>Genomic investigation of the strawberry pathogen Phytophthora fragariae indicates pathogenicity is determined by transcriptional variation in three key races.</title>
        <authorList>
            <person name="Adams T.M."/>
            <person name="Armitage A.D."/>
            <person name="Sobczyk M.K."/>
            <person name="Bates H.J."/>
            <person name="Dunwell J.M."/>
            <person name="Nellist C.F."/>
            <person name="Harrison R.J."/>
        </authorList>
    </citation>
    <scope>NUCLEOTIDE SEQUENCE [LARGE SCALE GENOMIC DNA]</scope>
    <source>
        <strain evidence="2 3">NOV-77</strain>
    </source>
</reference>
<name>A0A6G0RNG5_9STRA</name>